<evidence type="ECO:0000313" key="2">
    <source>
        <dbReference type="Proteomes" id="UP001304298"/>
    </source>
</evidence>
<comment type="caution">
    <text evidence="1">The sequence shown here is derived from an EMBL/GenBank/DDBJ whole genome shotgun (WGS) entry which is preliminary data.</text>
</comment>
<dbReference type="RefSeq" id="WP_323327443.1">
    <property type="nucleotide sequence ID" value="NZ_JAYFSI010000002.1"/>
</dbReference>
<reference evidence="1 2" key="1">
    <citation type="submission" date="2023-12" db="EMBL/GenBank/DDBJ databases">
        <title>Amycolatopsis sp. V23-08.</title>
        <authorList>
            <person name="Somphong A."/>
        </authorList>
    </citation>
    <scope>NUCLEOTIDE SEQUENCE [LARGE SCALE GENOMIC DNA]</scope>
    <source>
        <strain evidence="1 2">V23-08</strain>
    </source>
</reference>
<evidence type="ECO:0000313" key="1">
    <source>
        <dbReference type="EMBL" id="MEA5360899.1"/>
    </source>
</evidence>
<accession>A0ABU5R506</accession>
<proteinExistence type="predicted"/>
<dbReference type="Proteomes" id="UP001304298">
    <property type="component" value="Unassembled WGS sequence"/>
</dbReference>
<keyword evidence="2" id="KW-1185">Reference proteome</keyword>
<sequence length="137" mass="14847">MPTLTTVADWTITASGDTATFTHASTGGYWAPRVWSGRGLAMAEAELAAFDKALGEVLKLPVYWLARARRADSGAGDATVWSEPRYEADDEFVYITGPCRTVEPAAGYRPAPTFAVDLVHLRGLRIRVAAYRAAQGR</sequence>
<organism evidence="1 2">
    <name type="scientific">Amycolatopsis heterodermiae</name>
    <dbReference type="NCBI Taxonomy" id="3110235"/>
    <lineage>
        <taxon>Bacteria</taxon>
        <taxon>Bacillati</taxon>
        <taxon>Actinomycetota</taxon>
        <taxon>Actinomycetes</taxon>
        <taxon>Pseudonocardiales</taxon>
        <taxon>Pseudonocardiaceae</taxon>
        <taxon>Amycolatopsis</taxon>
    </lineage>
</organism>
<gene>
    <name evidence="1" type="ORF">VA596_15230</name>
</gene>
<protein>
    <submittedName>
        <fullName evidence="1">Uncharacterized protein</fullName>
    </submittedName>
</protein>
<name>A0ABU5R506_9PSEU</name>
<dbReference type="EMBL" id="JAYFSI010000002">
    <property type="protein sequence ID" value="MEA5360899.1"/>
    <property type="molecule type" value="Genomic_DNA"/>
</dbReference>